<sequence length="102" mass="11372">MTSSHGSISSTITLTSISSKTQFVIAPKTNPFVLDSCCFKLHERSSFSVRAMGSSVSSSQKPDNIQGPLFLCIDNFCSCLYNCWFHEVSATFYFCCLVIMFR</sequence>
<evidence type="ECO:0000313" key="1">
    <source>
        <dbReference type="EMBL" id="NUU88503.1"/>
    </source>
</evidence>
<protein>
    <submittedName>
        <fullName evidence="1">Uncharacterized protein</fullName>
    </submittedName>
</protein>
<reference evidence="1" key="1">
    <citation type="submission" date="2020-03" db="EMBL/GenBank/DDBJ databases">
        <authorList>
            <person name="Zhang R."/>
        </authorList>
    </citation>
    <scope>NUCLEOTIDE SEQUENCE</scope>
</reference>
<dbReference type="AlphaFoldDB" id="A0A6M2EST9"/>
<accession>A0A6M2EST9</accession>
<proteinExistence type="predicted"/>
<name>A0A6M2EST9_9ROSI</name>
<organism evidence="1">
    <name type="scientific">Populus davidiana</name>
    <dbReference type="NCBI Taxonomy" id="266767"/>
    <lineage>
        <taxon>Eukaryota</taxon>
        <taxon>Viridiplantae</taxon>
        <taxon>Streptophyta</taxon>
        <taxon>Embryophyta</taxon>
        <taxon>Tracheophyta</taxon>
        <taxon>Spermatophyta</taxon>
        <taxon>Magnoliopsida</taxon>
        <taxon>eudicotyledons</taxon>
        <taxon>Gunneridae</taxon>
        <taxon>Pentapetalae</taxon>
        <taxon>rosids</taxon>
        <taxon>fabids</taxon>
        <taxon>Malpighiales</taxon>
        <taxon>Salicaceae</taxon>
        <taxon>Saliceae</taxon>
        <taxon>Populus</taxon>
    </lineage>
</organism>
<dbReference type="EMBL" id="GILB01008170">
    <property type="protein sequence ID" value="NUU88503.1"/>
    <property type="molecule type" value="Transcribed_RNA"/>
</dbReference>